<evidence type="ECO:0000313" key="1">
    <source>
        <dbReference type="EMBL" id="KRL66770.1"/>
    </source>
</evidence>
<dbReference type="EMBL" id="AZFA01000011">
    <property type="protein sequence ID" value="KRL66770.1"/>
    <property type="molecule type" value="Genomic_DNA"/>
</dbReference>
<organism evidence="1 2">
    <name type="scientific">Companilactobacillus versmoldensis DSM 14857 = KCTC 3814</name>
    <dbReference type="NCBI Taxonomy" id="1423815"/>
    <lineage>
        <taxon>Bacteria</taxon>
        <taxon>Bacillati</taxon>
        <taxon>Bacillota</taxon>
        <taxon>Bacilli</taxon>
        <taxon>Lactobacillales</taxon>
        <taxon>Lactobacillaceae</taxon>
        <taxon>Companilactobacillus</taxon>
    </lineage>
</organism>
<gene>
    <name evidence="1" type="ORF">FC27_GL000375</name>
</gene>
<accession>A0A0R1SJU6</accession>
<sequence length="54" mass="6481">MIISFFFSKTNWLKNIFTRFSKEKDKVEGPISFGPDIFEFITMCVKVILNIFRR</sequence>
<proteinExistence type="predicted"/>
<dbReference type="Proteomes" id="UP000051647">
    <property type="component" value="Unassembled WGS sequence"/>
</dbReference>
<dbReference type="AlphaFoldDB" id="A0A0R1SJU6"/>
<name>A0A0R1SJU6_9LACO</name>
<comment type="caution">
    <text evidence="1">The sequence shown here is derived from an EMBL/GenBank/DDBJ whole genome shotgun (WGS) entry which is preliminary data.</text>
</comment>
<dbReference type="PATRIC" id="fig|1423815.3.peg.382"/>
<reference evidence="1 2" key="1">
    <citation type="journal article" date="2015" name="Genome Announc.">
        <title>Expanding the biotechnology potential of lactobacilli through comparative genomics of 213 strains and associated genera.</title>
        <authorList>
            <person name="Sun Z."/>
            <person name="Harris H.M."/>
            <person name="McCann A."/>
            <person name="Guo C."/>
            <person name="Argimon S."/>
            <person name="Zhang W."/>
            <person name="Yang X."/>
            <person name="Jeffery I.B."/>
            <person name="Cooney J.C."/>
            <person name="Kagawa T.F."/>
            <person name="Liu W."/>
            <person name="Song Y."/>
            <person name="Salvetti E."/>
            <person name="Wrobel A."/>
            <person name="Rasinkangas P."/>
            <person name="Parkhill J."/>
            <person name="Rea M.C."/>
            <person name="O'Sullivan O."/>
            <person name="Ritari J."/>
            <person name="Douillard F.P."/>
            <person name="Paul Ross R."/>
            <person name="Yang R."/>
            <person name="Briner A.E."/>
            <person name="Felis G.E."/>
            <person name="de Vos W.M."/>
            <person name="Barrangou R."/>
            <person name="Klaenhammer T.R."/>
            <person name="Caufield P.W."/>
            <person name="Cui Y."/>
            <person name="Zhang H."/>
            <person name="O'Toole P.W."/>
        </authorList>
    </citation>
    <scope>NUCLEOTIDE SEQUENCE [LARGE SCALE GENOMIC DNA]</scope>
    <source>
        <strain evidence="1 2">DSM 14857</strain>
    </source>
</reference>
<protein>
    <submittedName>
        <fullName evidence="1">Uncharacterized protein</fullName>
    </submittedName>
</protein>
<evidence type="ECO:0000313" key="2">
    <source>
        <dbReference type="Proteomes" id="UP000051647"/>
    </source>
</evidence>
<keyword evidence="2" id="KW-1185">Reference proteome</keyword>